<dbReference type="InterPro" id="IPR032818">
    <property type="entry name" value="DedA-like"/>
</dbReference>
<comment type="subcellular location">
    <subcellularLocation>
        <location evidence="1">Cell membrane</location>
        <topology evidence="1">Multi-pass membrane protein</topology>
    </subcellularLocation>
</comment>
<dbReference type="InterPro" id="IPR032816">
    <property type="entry name" value="VTT_dom"/>
</dbReference>
<comment type="caution">
    <text evidence="9">The sequence shown here is derived from an EMBL/GenBank/DDBJ whole genome shotgun (WGS) entry which is preliminary data.</text>
</comment>
<feature type="transmembrane region" description="Helical" evidence="7">
    <location>
        <begin position="160"/>
        <end position="184"/>
    </location>
</feature>
<protein>
    <recommendedName>
        <fullName evidence="8">VTT domain-containing protein</fullName>
    </recommendedName>
</protein>
<dbReference type="Proteomes" id="UP000613740">
    <property type="component" value="Unassembled WGS sequence"/>
</dbReference>
<dbReference type="Pfam" id="PF09335">
    <property type="entry name" value="VTT_dom"/>
    <property type="match status" value="1"/>
</dbReference>
<reference evidence="9" key="1">
    <citation type="journal article" date="2020" name="bioRxiv">
        <title>Comparative genomics of Chlamydomonas.</title>
        <authorList>
            <person name="Craig R.J."/>
            <person name="Hasan A.R."/>
            <person name="Ness R.W."/>
            <person name="Keightley P.D."/>
        </authorList>
    </citation>
    <scope>NUCLEOTIDE SEQUENCE</scope>
    <source>
        <strain evidence="9">CCAP 11/173</strain>
    </source>
</reference>
<keyword evidence="10" id="KW-1185">Reference proteome</keyword>
<proteinExistence type="predicted"/>
<dbReference type="AlphaFoldDB" id="A0A835WUK7"/>
<evidence type="ECO:0000256" key="2">
    <source>
        <dbReference type="ARBA" id="ARBA00022475"/>
    </source>
</evidence>
<dbReference type="InterPro" id="IPR058127">
    <property type="entry name" value="DedA"/>
</dbReference>
<gene>
    <name evidence="9" type="ORF">HYH02_001043</name>
</gene>
<evidence type="ECO:0000313" key="9">
    <source>
        <dbReference type="EMBL" id="KAG2454000.1"/>
    </source>
</evidence>
<dbReference type="OrthoDB" id="10267664at2759"/>
<evidence type="ECO:0000256" key="4">
    <source>
        <dbReference type="ARBA" id="ARBA00022989"/>
    </source>
</evidence>
<feature type="transmembrane region" description="Helical" evidence="7">
    <location>
        <begin position="128"/>
        <end position="148"/>
    </location>
</feature>
<evidence type="ECO:0000256" key="6">
    <source>
        <dbReference type="SAM" id="MobiDB-lite"/>
    </source>
</evidence>
<feature type="region of interest" description="Disordered" evidence="6">
    <location>
        <begin position="349"/>
        <end position="372"/>
    </location>
</feature>
<evidence type="ECO:0000256" key="3">
    <source>
        <dbReference type="ARBA" id="ARBA00022692"/>
    </source>
</evidence>
<organism evidence="9 10">
    <name type="scientific">Chlamydomonas schloesseri</name>
    <dbReference type="NCBI Taxonomy" id="2026947"/>
    <lineage>
        <taxon>Eukaryota</taxon>
        <taxon>Viridiplantae</taxon>
        <taxon>Chlorophyta</taxon>
        <taxon>core chlorophytes</taxon>
        <taxon>Chlorophyceae</taxon>
        <taxon>CS clade</taxon>
        <taxon>Chlamydomonadales</taxon>
        <taxon>Chlamydomonadaceae</taxon>
        <taxon>Chlamydomonas</taxon>
    </lineage>
</organism>
<dbReference type="EMBL" id="JAEHOD010000002">
    <property type="protein sequence ID" value="KAG2454000.1"/>
    <property type="molecule type" value="Genomic_DNA"/>
</dbReference>
<accession>A0A835WUK7</accession>
<evidence type="ECO:0000256" key="1">
    <source>
        <dbReference type="ARBA" id="ARBA00004651"/>
    </source>
</evidence>
<name>A0A835WUK7_9CHLO</name>
<evidence type="ECO:0000313" key="10">
    <source>
        <dbReference type="Proteomes" id="UP000613740"/>
    </source>
</evidence>
<evidence type="ECO:0000259" key="8">
    <source>
        <dbReference type="Pfam" id="PF09335"/>
    </source>
</evidence>
<keyword evidence="3 7" id="KW-0812">Transmembrane</keyword>
<evidence type="ECO:0000256" key="5">
    <source>
        <dbReference type="ARBA" id="ARBA00023136"/>
    </source>
</evidence>
<sequence>MALASSALHGKASLMRSRPALGASALPCRVLATPRAVSQSLHRAVRCAGSQANCPQAPVPAQPCPGGSPAASASASASASGFAGLSSLLPPWVARAARLACMAALAASLGSLLSPAAALAAGDAAATAAGAGGSSSPLAGLVSFILHLDKHLAALIAQHGANSVYALLFAIVFAETGLVLTPFLPGDSLLFAAGAFAGMGQLDVVILCAVFIVSAILGDAVNYAVGSKVGKAAVNRGVVSREHIAKTEKFYDKYGGKTVVLARFVPIVRTFAPFVAGIGSMPYGRFAAYNVGGALLWTFLFVGAGFFFGNLPFVRKNFTLVVLGIVAVSVVPVIYELWAARQEAAAEAAQGGKGGKGGEEGSSGSGGKPNFA</sequence>
<dbReference type="GO" id="GO:0005886">
    <property type="term" value="C:plasma membrane"/>
    <property type="evidence" value="ECO:0007669"/>
    <property type="project" value="UniProtKB-SubCell"/>
</dbReference>
<feature type="domain" description="VTT" evidence="8">
    <location>
        <begin position="184"/>
        <end position="305"/>
    </location>
</feature>
<keyword evidence="5 7" id="KW-0472">Membrane</keyword>
<feature type="transmembrane region" description="Helical" evidence="7">
    <location>
        <begin position="260"/>
        <end position="281"/>
    </location>
</feature>
<feature type="transmembrane region" description="Helical" evidence="7">
    <location>
        <begin position="287"/>
        <end position="308"/>
    </location>
</feature>
<dbReference type="NCBIfam" id="NF008102">
    <property type="entry name" value="PRK10847.1"/>
    <property type="match status" value="1"/>
</dbReference>
<dbReference type="PANTHER" id="PTHR30353:SF0">
    <property type="entry name" value="TRANSMEMBRANE PROTEIN"/>
    <property type="match status" value="1"/>
</dbReference>
<dbReference type="PANTHER" id="PTHR30353">
    <property type="entry name" value="INNER MEMBRANE PROTEIN DEDA-RELATED"/>
    <property type="match status" value="1"/>
</dbReference>
<feature type="transmembrane region" description="Helical" evidence="7">
    <location>
        <begin position="99"/>
        <end position="122"/>
    </location>
</feature>
<keyword evidence="2" id="KW-1003">Cell membrane</keyword>
<feature type="transmembrane region" description="Helical" evidence="7">
    <location>
        <begin position="204"/>
        <end position="225"/>
    </location>
</feature>
<feature type="compositionally biased region" description="Gly residues" evidence="6">
    <location>
        <begin position="351"/>
        <end position="372"/>
    </location>
</feature>
<feature type="transmembrane region" description="Helical" evidence="7">
    <location>
        <begin position="320"/>
        <end position="338"/>
    </location>
</feature>
<evidence type="ECO:0000256" key="7">
    <source>
        <dbReference type="SAM" id="Phobius"/>
    </source>
</evidence>
<keyword evidence="4 7" id="KW-1133">Transmembrane helix</keyword>